<feature type="compositionally biased region" description="Low complexity" evidence="1">
    <location>
        <begin position="97"/>
        <end position="140"/>
    </location>
</feature>
<reference evidence="3 4" key="1">
    <citation type="submission" date="2023-10" db="EMBL/GenBank/DDBJ databases">
        <title>Draft genome sequence of Xylaria bambusicola isolate GMP-LS, the root and basal stem rot pathogen of sugarcane in Indonesia.</title>
        <authorList>
            <person name="Selvaraj P."/>
            <person name="Muralishankar V."/>
            <person name="Muruganantham S."/>
            <person name="Sp S."/>
            <person name="Haryani S."/>
            <person name="Lau K.J.X."/>
            <person name="Naqvi N.I."/>
        </authorList>
    </citation>
    <scope>NUCLEOTIDE SEQUENCE [LARGE SCALE GENOMIC DNA]</scope>
    <source>
        <strain evidence="3">GMP-LS</strain>
    </source>
</reference>
<dbReference type="EMBL" id="JAWHQM010000028">
    <property type="protein sequence ID" value="KAK5632914.1"/>
    <property type="molecule type" value="Genomic_DNA"/>
</dbReference>
<evidence type="ECO:0000256" key="1">
    <source>
        <dbReference type="SAM" id="MobiDB-lite"/>
    </source>
</evidence>
<feature type="region of interest" description="Disordered" evidence="1">
    <location>
        <begin position="97"/>
        <end position="154"/>
    </location>
</feature>
<dbReference type="Proteomes" id="UP001305414">
    <property type="component" value="Unassembled WGS sequence"/>
</dbReference>
<evidence type="ECO:0000313" key="3">
    <source>
        <dbReference type="EMBL" id="KAK5632914.1"/>
    </source>
</evidence>
<dbReference type="AlphaFoldDB" id="A0AAN7V1X2"/>
<feature type="signal peptide" evidence="2">
    <location>
        <begin position="1"/>
        <end position="20"/>
    </location>
</feature>
<evidence type="ECO:0000313" key="4">
    <source>
        <dbReference type="Proteomes" id="UP001305414"/>
    </source>
</evidence>
<accession>A0AAN7V1X2</accession>
<keyword evidence="4" id="KW-1185">Reference proteome</keyword>
<gene>
    <name evidence="3" type="ORF">RRF57_008628</name>
</gene>
<proteinExistence type="predicted"/>
<comment type="caution">
    <text evidence="3">The sequence shown here is derived from an EMBL/GenBank/DDBJ whole genome shotgun (WGS) entry which is preliminary data.</text>
</comment>
<feature type="chain" id="PRO_5042889448" evidence="2">
    <location>
        <begin position="21"/>
        <end position="210"/>
    </location>
</feature>
<keyword evidence="2" id="KW-0732">Signal</keyword>
<evidence type="ECO:0000256" key="2">
    <source>
        <dbReference type="SAM" id="SignalP"/>
    </source>
</evidence>
<name>A0AAN7V1X2_9PEZI</name>
<sequence length="210" mass="21720">MIWLQLPLLYFLGCISVVTAAHADHQEHRNIAKNENNVLGRAHLIQRQNATTFSESPSLPISTSSFSSSSASNSSFPSSSTPSSFITTSSSFTPGSSFPSTSSVTPSTSSPAQESSPQSSVPPSSTPLTSSTTSEGLPPLTTFPPPTSVSTSTVSVTTATHTDVNGTEVPILFGCFFCPAGLAGLLLFGIPDVPGVYPPPLTPPFPGFPT</sequence>
<protein>
    <submittedName>
        <fullName evidence="3">Uncharacterized protein</fullName>
    </submittedName>
</protein>
<organism evidence="3 4">
    <name type="scientific">Xylaria bambusicola</name>
    <dbReference type="NCBI Taxonomy" id="326684"/>
    <lineage>
        <taxon>Eukaryota</taxon>
        <taxon>Fungi</taxon>
        <taxon>Dikarya</taxon>
        <taxon>Ascomycota</taxon>
        <taxon>Pezizomycotina</taxon>
        <taxon>Sordariomycetes</taxon>
        <taxon>Xylariomycetidae</taxon>
        <taxon>Xylariales</taxon>
        <taxon>Xylariaceae</taxon>
        <taxon>Xylaria</taxon>
    </lineage>
</organism>